<evidence type="ECO:0000256" key="1">
    <source>
        <dbReference type="ARBA" id="ARBA00008572"/>
    </source>
</evidence>
<dbReference type="GO" id="GO:0005886">
    <property type="term" value="C:plasma membrane"/>
    <property type="evidence" value="ECO:0007669"/>
    <property type="project" value="TreeGrafter"/>
</dbReference>
<dbReference type="PANTHER" id="PTHR43243:SF62">
    <property type="entry name" value="CATIONIC AMINO ACID TRANSPORTER 8, VACUOLAR"/>
    <property type="match status" value="1"/>
</dbReference>
<accession>A0AA88V2Y8</accession>
<protein>
    <submittedName>
        <fullName evidence="3">Uncharacterized protein</fullName>
    </submittedName>
</protein>
<feature type="transmembrane region" description="Helical" evidence="2">
    <location>
        <begin position="130"/>
        <end position="152"/>
    </location>
</feature>
<dbReference type="Gene3D" id="1.20.1740.10">
    <property type="entry name" value="Amino acid/polyamine transporter I"/>
    <property type="match status" value="1"/>
</dbReference>
<evidence type="ECO:0000313" key="4">
    <source>
        <dbReference type="Proteomes" id="UP001188597"/>
    </source>
</evidence>
<dbReference type="Proteomes" id="UP001188597">
    <property type="component" value="Unassembled WGS sequence"/>
</dbReference>
<keyword evidence="2" id="KW-1133">Transmembrane helix</keyword>
<evidence type="ECO:0000256" key="2">
    <source>
        <dbReference type="SAM" id="Phobius"/>
    </source>
</evidence>
<evidence type="ECO:0000313" key="3">
    <source>
        <dbReference type="EMBL" id="KAK3000727.1"/>
    </source>
</evidence>
<feature type="transmembrane region" description="Helical" evidence="2">
    <location>
        <begin position="164"/>
        <end position="183"/>
    </location>
</feature>
<comment type="caution">
    <text evidence="3">The sequence shown here is derived from an EMBL/GenBank/DDBJ whole genome shotgun (WGS) entry which is preliminary data.</text>
</comment>
<dbReference type="GO" id="GO:0015171">
    <property type="term" value="F:amino acid transmembrane transporter activity"/>
    <property type="evidence" value="ECO:0007669"/>
    <property type="project" value="TreeGrafter"/>
</dbReference>
<comment type="similarity">
    <text evidence="1">Belongs to the amino acid-polyamine-organocation (APC) superfamily. Cationic amino acid transporter (CAT) (TC 2.A.3.3) family.</text>
</comment>
<sequence>MTETVEQACPFSYEIDMSKGDLIDMDGGQACKTILTKSKKEPFSCDMYSESTMAIDSKFSTVSEFEAFDIMKNDEEHDFYPEPTFRTLATYKLALCQTFPRLKDCLADRSTDSTELVELKKQSENEMKKCLTWWDLIWLGFGSVVGSGIFSLTGQEAPNDAGPAITISYAVSGFSTLLSVFYYTEFVVEIPVTGGSFSFLRIELGGDSMHLTLIHGLLPALFSRHRNVCERHVSKKKFLF</sequence>
<dbReference type="EMBL" id="JAVXUP010002944">
    <property type="protein sequence ID" value="KAK3000727.1"/>
    <property type="molecule type" value="Genomic_DNA"/>
</dbReference>
<keyword evidence="4" id="KW-1185">Reference proteome</keyword>
<keyword evidence="2" id="KW-0472">Membrane</keyword>
<reference evidence="3" key="1">
    <citation type="submission" date="2022-12" db="EMBL/GenBank/DDBJ databases">
        <title>Draft genome assemblies for two species of Escallonia (Escalloniales).</title>
        <authorList>
            <person name="Chanderbali A."/>
            <person name="Dervinis C."/>
            <person name="Anghel I."/>
            <person name="Soltis D."/>
            <person name="Soltis P."/>
            <person name="Zapata F."/>
        </authorList>
    </citation>
    <scope>NUCLEOTIDE SEQUENCE</scope>
    <source>
        <strain evidence="3">UCBG64.0493</strain>
        <tissue evidence="3">Leaf</tissue>
    </source>
</reference>
<dbReference type="AlphaFoldDB" id="A0AA88V2Y8"/>
<proteinExistence type="inferred from homology"/>
<keyword evidence="2" id="KW-0812">Transmembrane</keyword>
<organism evidence="3 4">
    <name type="scientific">Escallonia herrerae</name>
    <dbReference type="NCBI Taxonomy" id="1293975"/>
    <lineage>
        <taxon>Eukaryota</taxon>
        <taxon>Viridiplantae</taxon>
        <taxon>Streptophyta</taxon>
        <taxon>Embryophyta</taxon>
        <taxon>Tracheophyta</taxon>
        <taxon>Spermatophyta</taxon>
        <taxon>Magnoliopsida</taxon>
        <taxon>eudicotyledons</taxon>
        <taxon>Gunneridae</taxon>
        <taxon>Pentapetalae</taxon>
        <taxon>asterids</taxon>
        <taxon>campanulids</taxon>
        <taxon>Escalloniales</taxon>
        <taxon>Escalloniaceae</taxon>
        <taxon>Escallonia</taxon>
    </lineage>
</organism>
<name>A0AA88V2Y8_9ASTE</name>
<gene>
    <name evidence="3" type="ORF">RJ639_021648</name>
</gene>
<dbReference type="PANTHER" id="PTHR43243">
    <property type="entry name" value="INNER MEMBRANE TRANSPORTER YGJI-RELATED"/>
    <property type="match status" value="1"/>
</dbReference>